<keyword evidence="1" id="KW-0812">Transmembrane</keyword>
<dbReference type="InterPro" id="IPR045584">
    <property type="entry name" value="Pilin-like"/>
</dbReference>
<protein>
    <submittedName>
        <fullName evidence="2">Type II secretion system protein</fullName>
    </submittedName>
</protein>
<evidence type="ECO:0000313" key="2">
    <source>
        <dbReference type="EMBL" id="NGO38259.1"/>
    </source>
</evidence>
<dbReference type="Proteomes" id="UP000477311">
    <property type="component" value="Unassembled WGS sequence"/>
</dbReference>
<evidence type="ECO:0000313" key="3">
    <source>
        <dbReference type="Proteomes" id="UP000477311"/>
    </source>
</evidence>
<gene>
    <name evidence="2" type="ORF">G4L39_02460</name>
</gene>
<organism evidence="2 3">
    <name type="scientific">Limisphaera ngatamarikiensis</name>
    <dbReference type="NCBI Taxonomy" id="1324935"/>
    <lineage>
        <taxon>Bacteria</taxon>
        <taxon>Pseudomonadati</taxon>
        <taxon>Verrucomicrobiota</taxon>
        <taxon>Verrucomicrobiia</taxon>
        <taxon>Limisphaerales</taxon>
        <taxon>Limisphaeraceae</taxon>
        <taxon>Limisphaera</taxon>
    </lineage>
</organism>
<keyword evidence="3" id="KW-1185">Reference proteome</keyword>
<dbReference type="EMBL" id="JAAKYA010000012">
    <property type="protein sequence ID" value="NGO38259.1"/>
    <property type="molecule type" value="Genomic_DNA"/>
</dbReference>
<dbReference type="RefSeq" id="WP_165105624.1">
    <property type="nucleotide sequence ID" value="NZ_JAAKYA010000012.1"/>
</dbReference>
<sequence length="273" mass="30465">MERQQRRDLEGTRARPGFTLIELLVVIAIIAILAGMLLPALAKAKARAKQTGCLNNMRQVGIATLMYLQEYQKYPGCLWLNSTFYYVWPVRLFTQLGTNRAVFYCPAANPNSAWDTNANPTLGAQPPTGGWDPWGISSRSRFSLGYNDWGLRDPGDSGGGRQLGLGGDINVVGEVKESAVKKPADMIMLGDSKPDGSFDANIDPKNPLEWPSNRHNRRTVLLFADGHAESPRRADVINPRNNYWRARWNNDNDPHLEIGYWVVNPAQEAMLDP</sequence>
<keyword evidence="1" id="KW-0472">Membrane</keyword>
<dbReference type="PANTHER" id="PTHR30093:SF2">
    <property type="entry name" value="TYPE II SECRETION SYSTEM PROTEIN H"/>
    <property type="match status" value="1"/>
</dbReference>
<dbReference type="SUPFAM" id="SSF54523">
    <property type="entry name" value="Pili subunits"/>
    <property type="match status" value="1"/>
</dbReference>
<dbReference type="NCBIfam" id="TIGR02532">
    <property type="entry name" value="IV_pilin_GFxxxE"/>
    <property type="match status" value="1"/>
</dbReference>
<keyword evidence="1" id="KW-1133">Transmembrane helix</keyword>
<dbReference type="Pfam" id="PF07963">
    <property type="entry name" value="N_methyl"/>
    <property type="match status" value="1"/>
</dbReference>
<dbReference type="AlphaFoldDB" id="A0A6M1RKZ7"/>
<evidence type="ECO:0000256" key="1">
    <source>
        <dbReference type="SAM" id="Phobius"/>
    </source>
</evidence>
<comment type="caution">
    <text evidence="2">The sequence shown here is derived from an EMBL/GenBank/DDBJ whole genome shotgun (WGS) entry which is preliminary data.</text>
</comment>
<proteinExistence type="predicted"/>
<reference evidence="2 3" key="1">
    <citation type="submission" date="2020-02" db="EMBL/GenBank/DDBJ databases">
        <title>Draft genome sequence of Limisphaera ngatamarikiensis NGM72.4T, a thermophilic Verrucomicrobia grouped in subdivision 3.</title>
        <authorList>
            <person name="Carere C.R."/>
            <person name="Steen J."/>
            <person name="Hugenholtz P."/>
            <person name="Stott M.B."/>
        </authorList>
    </citation>
    <scope>NUCLEOTIDE SEQUENCE [LARGE SCALE GENOMIC DNA]</scope>
    <source>
        <strain evidence="2 3">NGM72.4</strain>
    </source>
</reference>
<accession>A0A6M1RKZ7</accession>
<dbReference type="InterPro" id="IPR012902">
    <property type="entry name" value="N_methyl_site"/>
</dbReference>
<name>A0A6M1RKZ7_9BACT</name>
<dbReference type="Gene3D" id="3.30.700.10">
    <property type="entry name" value="Glycoprotein, Type 4 Pilin"/>
    <property type="match status" value="1"/>
</dbReference>
<feature type="transmembrane region" description="Helical" evidence="1">
    <location>
        <begin position="20"/>
        <end position="42"/>
    </location>
</feature>
<dbReference type="PANTHER" id="PTHR30093">
    <property type="entry name" value="GENERAL SECRETION PATHWAY PROTEIN G"/>
    <property type="match status" value="1"/>
</dbReference>